<proteinExistence type="predicted"/>
<feature type="region of interest" description="Disordered" evidence="1">
    <location>
        <begin position="140"/>
        <end position="162"/>
    </location>
</feature>
<dbReference type="EMBL" id="BGZK01000969">
    <property type="protein sequence ID" value="GBP66852.1"/>
    <property type="molecule type" value="Genomic_DNA"/>
</dbReference>
<comment type="caution">
    <text evidence="2">The sequence shown here is derived from an EMBL/GenBank/DDBJ whole genome shotgun (WGS) entry which is preliminary data.</text>
</comment>
<sequence>MNGVGSVAESVSIERDFQLGRIKPLALCIGKHDIKPRVPDLNIPLATAVVSSSRHTRRANAGTPRSETKYRDGECANSGFKNLSQRLERPPPVTVKNRSMPCLIITRDLWDLASSMHLYISGALATNGYLLFLNMNEDRRGQPHADDEPSKTAVTVPFDKQS</sequence>
<accession>A0A4C1XV46</accession>
<evidence type="ECO:0000256" key="1">
    <source>
        <dbReference type="SAM" id="MobiDB-lite"/>
    </source>
</evidence>
<gene>
    <name evidence="2" type="ORF">EVAR_98806_1</name>
</gene>
<reference evidence="2 3" key="1">
    <citation type="journal article" date="2019" name="Commun. Biol.">
        <title>The bagworm genome reveals a unique fibroin gene that provides high tensile strength.</title>
        <authorList>
            <person name="Kono N."/>
            <person name="Nakamura H."/>
            <person name="Ohtoshi R."/>
            <person name="Tomita M."/>
            <person name="Numata K."/>
            <person name="Arakawa K."/>
        </authorList>
    </citation>
    <scope>NUCLEOTIDE SEQUENCE [LARGE SCALE GENOMIC DNA]</scope>
</reference>
<organism evidence="2 3">
    <name type="scientific">Eumeta variegata</name>
    <name type="common">Bagworm moth</name>
    <name type="synonym">Eumeta japonica</name>
    <dbReference type="NCBI Taxonomy" id="151549"/>
    <lineage>
        <taxon>Eukaryota</taxon>
        <taxon>Metazoa</taxon>
        <taxon>Ecdysozoa</taxon>
        <taxon>Arthropoda</taxon>
        <taxon>Hexapoda</taxon>
        <taxon>Insecta</taxon>
        <taxon>Pterygota</taxon>
        <taxon>Neoptera</taxon>
        <taxon>Endopterygota</taxon>
        <taxon>Lepidoptera</taxon>
        <taxon>Glossata</taxon>
        <taxon>Ditrysia</taxon>
        <taxon>Tineoidea</taxon>
        <taxon>Psychidae</taxon>
        <taxon>Oiketicinae</taxon>
        <taxon>Eumeta</taxon>
    </lineage>
</organism>
<keyword evidence="3" id="KW-1185">Reference proteome</keyword>
<evidence type="ECO:0000313" key="3">
    <source>
        <dbReference type="Proteomes" id="UP000299102"/>
    </source>
</evidence>
<dbReference type="Proteomes" id="UP000299102">
    <property type="component" value="Unassembled WGS sequence"/>
</dbReference>
<feature type="compositionally biased region" description="Basic and acidic residues" evidence="1">
    <location>
        <begin position="140"/>
        <end position="150"/>
    </location>
</feature>
<dbReference type="AlphaFoldDB" id="A0A4C1XV46"/>
<protein>
    <submittedName>
        <fullName evidence="2">Uncharacterized protein</fullName>
    </submittedName>
</protein>
<evidence type="ECO:0000313" key="2">
    <source>
        <dbReference type="EMBL" id="GBP66852.1"/>
    </source>
</evidence>
<name>A0A4C1XV46_EUMVA</name>